<keyword evidence="1" id="KW-0812">Transmembrane</keyword>
<dbReference type="AlphaFoldDB" id="A0A6C2TZ72"/>
<keyword evidence="4" id="KW-1185">Reference proteome</keyword>
<keyword evidence="1" id="KW-0472">Membrane</keyword>
<evidence type="ECO:0008006" key="5">
    <source>
        <dbReference type="Google" id="ProtNLM"/>
    </source>
</evidence>
<dbReference type="Gene3D" id="2.60.120.260">
    <property type="entry name" value="Galactose-binding domain-like"/>
    <property type="match status" value="1"/>
</dbReference>
<dbReference type="RefSeq" id="WP_136078636.1">
    <property type="nucleotide sequence ID" value="NZ_CAAHFG010000001.1"/>
</dbReference>
<keyword evidence="2" id="KW-0732">Signal</keyword>
<keyword evidence="1" id="KW-1133">Transmembrane helix</keyword>
<feature type="transmembrane region" description="Helical" evidence="1">
    <location>
        <begin position="208"/>
        <end position="224"/>
    </location>
</feature>
<organism evidence="3 4">
    <name type="scientific">Pontiella desulfatans</name>
    <dbReference type="NCBI Taxonomy" id="2750659"/>
    <lineage>
        <taxon>Bacteria</taxon>
        <taxon>Pseudomonadati</taxon>
        <taxon>Kiritimatiellota</taxon>
        <taxon>Kiritimatiellia</taxon>
        <taxon>Kiritimatiellales</taxon>
        <taxon>Pontiellaceae</taxon>
        <taxon>Pontiella</taxon>
    </lineage>
</organism>
<sequence>MKKIITALGIGFMVAGASQAGLVVTNEFSSAETFSTLDNVSSMDLATGLAVERNWTGGNFTATLATDGLLGSGFDNNAPNDKIGDGIFRYKIDLGSAQGIGKVNTYAFSDNGVRCMQTFTLYGSVADTASFDETDGATWVMIASVDTTGATGLSGDTWGVTSIYDDGGAALGTYRELLWVTEPVNWTDRGGYEASIYKEFDVVAVPEPATLGLVVAFGGGILFIRRRLML</sequence>
<dbReference type="Proteomes" id="UP000366872">
    <property type="component" value="Unassembled WGS sequence"/>
</dbReference>
<feature type="chain" id="PRO_5025411998" description="PEP-CTERM protein-sorting domain-containing protein" evidence="2">
    <location>
        <begin position="21"/>
        <end position="230"/>
    </location>
</feature>
<dbReference type="NCBIfam" id="TIGR02595">
    <property type="entry name" value="PEP_CTERM"/>
    <property type="match status" value="1"/>
</dbReference>
<feature type="signal peptide" evidence="2">
    <location>
        <begin position="1"/>
        <end position="20"/>
    </location>
</feature>
<name>A0A6C2TZ72_PONDE</name>
<evidence type="ECO:0000313" key="4">
    <source>
        <dbReference type="Proteomes" id="UP000366872"/>
    </source>
</evidence>
<reference evidence="3 4" key="1">
    <citation type="submission" date="2019-04" db="EMBL/GenBank/DDBJ databases">
        <authorList>
            <person name="Van Vliet M D."/>
        </authorList>
    </citation>
    <scope>NUCLEOTIDE SEQUENCE [LARGE SCALE GENOMIC DNA]</scope>
    <source>
        <strain evidence="3 4">F1</strain>
    </source>
</reference>
<proteinExistence type="predicted"/>
<evidence type="ECO:0000313" key="3">
    <source>
        <dbReference type="EMBL" id="VGO13018.1"/>
    </source>
</evidence>
<dbReference type="InterPro" id="IPR013424">
    <property type="entry name" value="Ice-binding_C"/>
</dbReference>
<protein>
    <recommendedName>
        <fullName evidence="5">PEP-CTERM protein-sorting domain-containing protein</fullName>
    </recommendedName>
</protein>
<evidence type="ECO:0000256" key="2">
    <source>
        <dbReference type="SAM" id="SignalP"/>
    </source>
</evidence>
<dbReference type="EMBL" id="CAAHFG010000001">
    <property type="protein sequence ID" value="VGO13018.1"/>
    <property type="molecule type" value="Genomic_DNA"/>
</dbReference>
<accession>A0A6C2TZ72</accession>
<gene>
    <name evidence="3" type="ORF">PDESU_01572</name>
</gene>
<evidence type="ECO:0000256" key="1">
    <source>
        <dbReference type="SAM" id="Phobius"/>
    </source>
</evidence>